<dbReference type="KEGG" id="otr:OTERR_18260"/>
<gene>
    <name evidence="1" type="ORF">OTERR_18260</name>
</gene>
<name>A0A5C1E8K9_9RHOO</name>
<dbReference type="EMBL" id="CP022579">
    <property type="protein sequence ID" value="QEL65302.1"/>
    <property type="molecule type" value="Genomic_DNA"/>
</dbReference>
<proteinExistence type="predicted"/>
<evidence type="ECO:0000313" key="1">
    <source>
        <dbReference type="EMBL" id="QEL65302.1"/>
    </source>
</evidence>
<reference evidence="1 2" key="1">
    <citation type="submission" date="2017-07" db="EMBL/GenBank/DDBJ databases">
        <title>Complete genome sequence of Oryzomicrobium terrae TPP412.</title>
        <authorList>
            <person name="Chiu L.-W."/>
            <person name="Lo K.-J."/>
            <person name="Tsai Y.-M."/>
            <person name="Lin S.-S."/>
            <person name="Kuo C.-H."/>
            <person name="Liu C.-T."/>
        </authorList>
    </citation>
    <scope>NUCLEOTIDE SEQUENCE [LARGE SCALE GENOMIC DNA]</scope>
    <source>
        <strain evidence="1 2">TPP412</strain>
    </source>
</reference>
<protein>
    <submittedName>
        <fullName evidence="1">Uncharacterized protein</fullName>
    </submittedName>
</protein>
<dbReference type="Proteomes" id="UP000323671">
    <property type="component" value="Chromosome"/>
</dbReference>
<keyword evidence="2" id="KW-1185">Reference proteome</keyword>
<organism evidence="1 2">
    <name type="scientific">Oryzomicrobium terrae</name>
    <dbReference type="NCBI Taxonomy" id="1735038"/>
    <lineage>
        <taxon>Bacteria</taxon>
        <taxon>Pseudomonadati</taxon>
        <taxon>Pseudomonadota</taxon>
        <taxon>Betaproteobacteria</taxon>
        <taxon>Rhodocyclales</taxon>
        <taxon>Rhodocyclaceae</taxon>
        <taxon>Oryzomicrobium</taxon>
    </lineage>
</organism>
<evidence type="ECO:0000313" key="2">
    <source>
        <dbReference type="Proteomes" id="UP000323671"/>
    </source>
</evidence>
<dbReference type="RefSeq" id="WP_281290329.1">
    <property type="nucleotide sequence ID" value="NZ_CP022579.1"/>
</dbReference>
<dbReference type="AlphaFoldDB" id="A0A5C1E8K9"/>
<accession>A0A5C1E8K9</accession>
<sequence>MDTRMSCKFMRIGYFLRQINGIERQPSAIDQRSFIALLSSRTSA</sequence>